<feature type="transmembrane region" description="Helical" evidence="7">
    <location>
        <begin position="80"/>
        <end position="107"/>
    </location>
</feature>
<keyword evidence="2" id="KW-1003">Cell membrane</keyword>
<evidence type="ECO:0000313" key="9">
    <source>
        <dbReference type="EMBL" id="MFC4265485.1"/>
    </source>
</evidence>
<feature type="transmembrane region" description="Helical" evidence="7">
    <location>
        <begin position="238"/>
        <end position="261"/>
    </location>
</feature>
<dbReference type="EMBL" id="JBHSCQ010000009">
    <property type="protein sequence ID" value="MFC4265485.1"/>
    <property type="molecule type" value="Genomic_DNA"/>
</dbReference>
<dbReference type="PANTHER" id="PTHR33885:SF3">
    <property type="entry name" value="PHAGE SHOCK PROTEIN C"/>
    <property type="match status" value="1"/>
</dbReference>
<proteinExistence type="predicted"/>
<evidence type="ECO:0000256" key="3">
    <source>
        <dbReference type="ARBA" id="ARBA00022692"/>
    </source>
</evidence>
<evidence type="ECO:0000259" key="8">
    <source>
        <dbReference type="Pfam" id="PF04024"/>
    </source>
</evidence>
<accession>A0ABV8QZ32</accession>
<evidence type="ECO:0000256" key="7">
    <source>
        <dbReference type="SAM" id="Phobius"/>
    </source>
</evidence>
<evidence type="ECO:0000256" key="2">
    <source>
        <dbReference type="ARBA" id="ARBA00022475"/>
    </source>
</evidence>
<comment type="subcellular location">
    <subcellularLocation>
        <location evidence="1">Cell membrane</location>
        <topology evidence="1">Single-pass membrane protein</topology>
    </subcellularLocation>
</comment>
<organism evidence="9 10">
    <name type="scientific">Arthrobacter cryoconiti</name>
    <dbReference type="NCBI Taxonomy" id="748907"/>
    <lineage>
        <taxon>Bacteria</taxon>
        <taxon>Bacillati</taxon>
        <taxon>Actinomycetota</taxon>
        <taxon>Actinomycetes</taxon>
        <taxon>Micrococcales</taxon>
        <taxon>Micrococcaceae</taxon>
        <taxon>Arthrobacter</taxon>
    </lineage>
</organism>
<dbReference type="InterPro" id="IPR007168">
    <property type="entry name" value="Phageshock_PspC_N"/>
</dbReference>
<protein>
    <submittedName>
        <fullName evidence="9">PspC domain-containing protein</fullName>
    </submittedName>
</protein>
<feature type="compositionally biased region" description="Pro residues" evidence="6">
    <location>
        <begin position="8"/>
        <end position="26"/>
    </location>
</feature>
<dbReference type="InterPro" id="IPR052027">
    <property type="entry name" value="PspC"/>
</dbReference>
<comment type="caution">
    <text evidence="9">The sequence shown here is derived from an EMBL/GenBank/DDBJ whole genome shotgun (WGS) entry which is preliminary data.</text>
</comment>
<feature type="transmembrane region" description="Helical" evidence="7">
    <location>
        <begin position="153"/>
        <end position="171"/>
    </location>
</feature>
<feature type="transmembrane region" description="Helical" evidence="7">
    <location>
        <begin position="119"/>
        <end position="141"/>
    </location>
</feature>
<feature type="transmembrane region" description="Helical" evidence="7">
    <location>
        <begin position="267"/>
        <end position="286"/>
    </location>
</feature>
<feature type="transmembrane region" description="Helical" evidence="7">
    <location>
        <begin position="293"/>
        <end position="314"/>
    </location>
</feature>
<keyword evidence="4 7" id="KW-1133">Transmembrane helix</keyword>
<feature type="region of interest" description="Disordered" evidence="6">
    <location>
        <begin position="1"/>
        <end position="41"/>
    </location>
</feature>
<name>A0ABV8QZ32_9MICC</name>
<evidence type="ECO:0000256" key="1">
    <source>
        <dbReference type="ARBA" id="ARBA00004162"/>
    </source>
</evidence>
<evidence type="ECO:0000256" key="5">
    <source>
        <dbReference type="ARBA" id="ARBA00023136"/>
    </source>
</evidence>
<dbReference type="Proteomes" id="UP001595773">
    <property type="component" value="Unassembled WGS sequence"/>
</dbReference>
<dbReference type="RefSeq" id="WP_230068115.1">
    <property type="nucleotide sequence ID" value="NZ_BAABLL010000007.1"/>
</dbReference>
<keyword evidence="3 7" id="KW-0812">Transmembrane</keyword>
<evidence type="ECO:0000256" key="6">
    <source>
        <dbReference type="SAM" id="MobiDB-lite"/>
    </source>
</evidence>
<sequence length="446" mass="46394">MKDTPHDQQPPDPDPIQPPPFAPPSNSPDQQDFAPGMAPPREDSSKFFVWLRSLGILRGNNRWVGGVCSGLGEKWGIDPVILRGLAVVLTLFFGFGLLAYGAAWALLPEPDGRIHVEQLFRGHWSTGMTGAALCIFLGTVGPGQSAWNGNSGWLPWPLFWIAGIVGLIVWASNRKKRSGAQASGQHPAFAPSAGSKAWEGQDWSSPPAGPYRSAGPSRDAWHEMKPAFKRVPRMGADASWLSVGLAVVAGALVLILDASGILSLNRYSLAAAAAVAAIVAGLAIMVSGFRARSAGGVGAFAVVALLIATALSVAPTTGSWSVLSKHSWTPTSVSAAHDGFSMVLTRATIDLTGISDPAALTQDVNIPLELAGSRVLINVPTDIPVTIKSDLAGASVHIQDQASNADSSVKQSSSTYLNPSATGYGLVVTLSGFAGKVTVATVGAKQ</sequence>
<dbReference type="PANTHER" id="PTHR33885">
    <property type="entry name" value="PHAGE SHOCK PROTEIN C"/>
    <property type="match status" value="1"/>
</dbReference>
<reference evidence="10" key="1">
    <citation type="journal article" date="2019" name="Int. J. Syst. Evol. Microbiol.">
        <title>The Global Catalogue of Microorganisms (GCM) 10K type strain sequencing project: providing services to taxonomists for standard genome sequencing and annotation.</title>
        <authorList>
            <consortium name="The Broad Institute Genomics Platform"/>
            <consortium name="The Broad Institute Genome Sequencing Center for Infectious Disease"/>
            <person name="Wu L."/>
            <person name="Ma J."/>
        </authorList>
    </citation>
    <scope>NUCLEOTIDE SEQUENCE [LARGE SCALE GENOMIC DNA]</scope>
    <source>
        <strain evidence="10">CGMCC 1.10698</strain>
    </source>
</reference>
<feature type="region of interest" description="Disordered" evidence="6">
    <location>
        <begin position="180"/>
        <end position="218"/>
    </location>
</feature>
<evidence type="ECO:0000256" key="4">
    <source>
        <dbReference type="ARBA" id="ARBA00022989"/>
    </source>
</evidence>
<keyword evidence="5 7" id="KW-0472">Membrane</keyword>
<feature type="domain" description="Phage shock protein PspC N-terminal" evidence="8">
    <location>
        <begin position="60"/>
        <end position="109"/>
    </location>
</feature>
<keyword evidence="10" id="KW-1185">Reference proteome</keyword>
<gene>
    <name evidence="9" type="ORF">ACFOW9_07715</name>
</gene>
<dbReference type="Pfam" id="PF04024">
    <property type="entry name" value="PspC"/>
    <property type="match status" value="1"/>
</dbReference>
<evidence type="ECO:0000313" key="10">
    <source>
        <dbReference type="Proteomes" id="UP001595773"/>
    </source>
</evidence>